<protein>
    <submittedName>
        <fullName evidence="3">Uncharacterized protein</fullName>
    </submittedName>
</protein>
<evidence type="ECO:0000313" key="3">
    <source>
        <dbReference type="WBParaSite" id="sdigi.contig140.g5118.t1"/>
    </source>
</evidence>
<keyword evidence="2" id="KW-1185">Reference proteome</keyword>
<evidence type="ECO:0000313" key="2">
    <source>
        <dbReference type="Proteomes" id="UP000887581"/>
    </source>
</evidence>
<dbReference type="AlphaFoldDB" id="A0A915PLM6"/>
<name>A0A915PLM6_9BILA</name>
<proteinExistence type="predicted"/>
<feature type="region of interest" description="Disordered" evidence="1">
    <location>
        <begin position="164"/>
        <end position="200"/>
    </location>
</feature>
<reference evidence="3" key="1">
    <citation type="submission" date="2022-11" db="UniProtKB">
        <authorList>
            <consortium name="WormBaseParasite"/>
        </authorList>
    </citation>
    <scope>IDENTIFICATION</scope>
</reference>
<feature type="compositionally biased region" description="Basic and acidic residues" evidence="1">
    <location>
        <begin position="164"/>
        <end position="176"/>
    </location>
</feature>
<sequence length="245" mass="27165">MAEAVSRGDIIVDEVDALNAVNSGKLSEIETARFSPLVVEHSRRQSGVPLPDIDGVELGDVNGTTGSDDEHTWNNVLVDEVDFVHAVERGRINRNDLHIMGCRSSGGTWIPQRVMDDNIEEFGDISQDENGWNRILVDEVDILHAVEQGSRIVNRSECRFSYMHRETESGRSERNSDSVQGADSTLSGEPSFGIDRTIGTGRPSSASRLIFNRIPCFALLISSDRIDHKSRQICQENNGLQVPMF</sequence>
<accession>A0A915PLM6</accession>
<dbReference type="Proteomes" id="UP000887581">
    <property type="component" value="Unplaced"/>
</dbReference>
<organism evidence="2 3">
    <name type="scientific">Setaria digitata</name>
    <dbReference type="NCBI Taxonomy" id="48799"/>
    <lineage>
        <taxon>Eukaryota</taxon>
        <taxon>Metazoa</taxon>
        <taxon>Ecdysozoa</taxon>
        <taxon>Nematoda</taxon>
        <taxon>Chromadorea</taxon>
        <taxon>Rhabditida</taxon>
        <taxon>Spirurina</taxon>
        <taxon>Spiruromorpha</taxon>
        <taxon>Filarioidea</taxon>
        <taxon>Setariidae</taxon>
        <taxon>Setaria</taxon>
    </lineage>
</organism>
<dbReference type="WBParaSite" id="sdigi.contig140.g5118.t1">
    <property type="protein sequence ID" value="sdigi.contig140.g5118.t1"/>
    <property type="gene ID" value="sdigi.contig140.g5118"/>
</dbReference>
<evidence type="ECO:0000256" key="1">
    <source>
        <dbReference type="SAM" id="MobiDB-lite"/>
    </source>
</evidence>
<feature type="compositionally biased region" description="Polar residues" evidence="1">
    <location>
        <begin position="177"/>
        <end position="188"/>
    </location>
</feature>